<evidence type="ECO:0000313" key="6">
    <source>
        <dbReference type="Proteomes" id="UP000247476"/>
    </source>
</evidence>
<dbReference type="Gene3D" id="1.10.10.10">
    <property type="entry name" value="Winged helix-like DNA-binding domain superfamily/Winged helix DNA-binding domain"/>
    <property type="match status" value="1"/>
</dbReference>
<accession>A0A2V5KS95</accession>
<sequence>MSEPFCPIACRANVSKVLEIFGGKWSFLVLDLLFSGTKRYNQLHRQLPQISSKALSDTLRHLESHGIVDRRVYATTPVTVEYSLTPKGIDFQTVLHEMDAWGIKWLDDVQHEKRASTPEPAVAPDNRA</sequence>
<name>A0A2V5KS95_9BACL</name>
<reference evidence="5 6" key="1">
    <citation type="submission" date="2018-05" db="EMBL/GenBank/DDBJ databases">
        <title>Paenibacillus flagellatus sp. nov., isolated from selenium mineral soil.</title>
        <authorList>
            <person name="Dai X."/>
        </authorList>
    </citation>
    <scope>NUCLEOTIDE SEQUENCE [LARGE SCALE GENOMIC DNA]</scope>
    <source>
        <strain evidence="5 6">DXL2</strain>
    </source>
</reference>
<dbReference type="OrthoDB" id="9791143at2"/>
<keyword evidence="3" id="KW-0804">Transcription</keyword>
<dbReference type="AlphaFoldDB" id="A0A2V5KS95"/>
<dbReference type="PANTHER" id="PTHR33204">
    <property type="entry name" value="TRANSCRIPTIONAL REGULATOR, MARR FAMILY"/>
    <property type="match status" value="1"/>
</dbReference>
<dbReference type="Proteomes" id="UP000247476">
    <property type="component" value="Unassembled WGS sequence"/>
</dbReference>
<proteinExistence type="predicted"/>
<evidence type="ECO:0000256" key="2">
    <source>
        <dbReference type="ARBA" id="ARBA00023125"/>
    </source>
</evidence>
<dbReference type="InterPro" id="IPR036388">
    <property type="entry name" value="WH-like_DNA-bd_sf"/>
</dbReference>
<dbReference type="InterPro" id="IPR002577">
    <property type="entry name" value="HTH_HxlR"/>
</dbReference>
<dbReference type="Pfam" id="PF01638">
    <property type="entry name" value="HxlR"/>
    <property type="match status" value="1"/>
</dbReference>
<comment type="caution">
    <text evidence="5">The sequence shown here is derived from an EMBL/GenBank/DDBJ whole genome shotgun (WGS) entry which is preliminary data.</text>
</comment>
<gene>
    <name evidence="5" type="ORF">DLM86_13395</name>
</gene>
<protein>
    <submittedName>
        <fullName evidence="5">Transcriptional regulator</fullName>
    </submittedName>
</protein>
<feature type="domain" description="HTH hxlR-type" evidence="4">
    <location>
        <begin position="6"/>
        <end position="110"/>
    </location>
</feature>
<evidence type="ECO:0000256" key="3">
    <source>
        <dbReference type="ARBA" id="ARBA00023163"/>
    </source>
</evidence>
<dbReference type="PANTHER" id="PTHR33204:SF37">
    <property type="entry name" value="HTH-TYPE TRANSCRIPTIONAL REGULATOR YODB"/>
    <property type="match status" value="1"/>
</dbReference>
<dbReference type="PROSITE" id="PS51118">
    <property type="entry name" value="HTH_HXLR"/>
    <property type="match status" value="1"/>
</dbReference>
<evidence type="ECO:0000313" key="5">
    <source>
        <dbReference type="EMBL" id="PYI54457.1"/>
    </source>
</evidence>
<keyword evidence="6" id="KW-1185">Reference proteome</keyword>
<dbReference type="EMBL" id="QJVJ01000005">
    <property type="protein sequence ID" value="PYI54457.1"/>
    <property type="molecule type" value="Genomic_DNA"/>
</dbReference>
<dbReference type="GO" id="GO:0003677">
    <property type="term" value="F:DNA binding"/>
    <property type="evidence" value="ECO:0007669"/>
    <property type="project" value="UniProtKB-KW"/>
</dbReference>
<dbReference type="RefSeq" id="WP_110840516.1">
    <property type="nucleotide sequence ID" value="NZ_QJVJ01000005.1"/>
</dbReference>
<evidence type="ECO:0000256" key="1">
    <source>
        <dbReference type="ARBA" id="ARBA00023015"/>
    </source>
</evidence>
<keyword evidence="2" id="KW-0238">DNA-binding</keyword>
<dbReference type="InterPro" id="IPR036390">
    <property type="entry name" value="WH_DNA-bd_sf"/>
</dbReference>
<keyword evidence="1" id="KW-0805">Transcription regulation</keyword>
<organism evidence="5 6">
    <name type="scientific">Paenibacillus flagellatus</name>
    <dbReference type="NCBI Taxonomy" id="2211139"/>
    <lineage>
        <taxon>Bacteria</taxon>
        <taxon>Bacillati</taxon>
        <taxon>Bacillota</taxon>
        <taxon>Bacilli</taxon>
        <taxon>Bacillales</taxon>
        <taxon>Paenibacillaceae</taxon>
        <taxon>Paenibacillus</taxon>
    </lineage>
</organism>
<dbReference type="SUPFAM" id="SSF46785">
    <property type="entry name" value="Winged helix' DNA-binding domain"/>
    <property type="match status" value="1"/>
</dbReference>
<evidence type="ECO:0000259" key="4">
    <source>
        <dbReference type="PROSITE" id="PS51118"/>
    </source>
</evidence>